<protein>
    <recommendedName>
        <fullName evidence="4">PWI domain-containing protein</fullName>
    </recommendedName>
</protein>
<feature type="non-terminal residue" evidence="2">
    <location>
        <position position="268"/>
    </location>
</feature>
<feature type="compositionally biased region" description="Acidic residues" evidence="1">
    <location>
        <begin position="138"/>
        <end position="147"/>
    </location>
</feature>
<feature type="region of interest" description="Disordered" evidence="1">
    <location>
        <begin position="68"/>
        <end position="225"/>
    </location>
</feature>
<accession>A0A9W8LV36</accession>
<dbReference type="EMBL" id="JANBUW010001560">
    <property type="protein sequence ID" value="KAJ2842998.1"/>
    <property type="molecule type" value="Genomic_DNA"/>
</dbReference>
<dbReference type="Proteomes" id="UP001139887">
    <property type="component" value="Unassembled WGS sequence"/>
</dbReference>
<comment type="caution">
    <text evidence="2">The sequence shown here is derived from an EMBL/GenBank/DDBJ whole genome shotgun (WGS) entry which is preliminary data.</text>
</comment>
<organism evidence="2 3">
    <name type="scientific">Coemansia brasiliensis</name>
    <dbReference type="NCBI Taxonomy" id="2650707"/>
    <lineage>
        <taxon>Eukaryota</taxon>
        <taxon>Fungi</taxon>
        <taxon>Fungi incertae sedis</taxon>
        <taxon>Zoopagomycota</taxon>
        <taxon>Kickxellomycotina</taxon>
        <taxon>Kickxellomycetes</taxon>
        <taxon>Kickxellales</taxon>
        <taxon>Kickxellaceae</taxon>
        <taxon>Coemansia</taxon>
    </lineage>
</organism>
<reference evidence="2" key="1">
    <citation type="submission" date="2022-07" db="EMBL/GenBank/DDBJ databases">
        <title>Phylogenomic reconstructions and comparative analyses of Kickxellomycotina fungi.</title>
        <authorList>
            <person name="Reynolds N.K."/>
            <person name="Stajich J.E."/>
            <person name="Barry K."/>
            <person name="Grigoriev I.V."/>
            <person name="Crous P."/>
            <person name="Smith M.E."/>
        </authorList>
    </citation>
    <scope>NUCLEOTIDE SEQUENCE</scope>
    <source>
        <strain evidence="2">NRRL 1566</strain>
    </source>
</reference>
<evidence type="ECO:0000313" key="3">
    <source>
        <dbReference type="Proteomes" id="UP001139887"/>
    </source>
</evidence>
<evidence type="ECO:0008006" key="4">
    <source>
        <dbReference type="Google" id="ProtNLM"/>
    </source>
</evidence>
<dbReference type="AlphaFoldDB" id="A0A9W8LV36"/>
<feature type="compositionally biased region" description="Basic and acidic residues" evidence="1">
    <location>
        <begin position="91"/>
        <end position="122"/>
    </location>
</feature>
<feature type="compositionally biased region" description="Polar residues" evidence="1">
    <location>
        <begin position="68"/>
        <end position="82"/>
    </location>
</feature>
<sequence>MNLQEWVSDSLIDLIGESSSEVVDYIIHLAATCSSEQKLIQQLQAADLPHSSETAKFANKLYARVSKGSSTETVSKTKQPSRIRQPAAISTDDRLKDISLDKEPHHSHPADSNKSTKLDNLHLRGKNTRKRITTQDGWESEEEDRDVLEERIKRAKAGVTDDQDPNSAHEHEEDSNDEAQFEKDAAERDAFAERLKQKDKERTKKVVEDRSTLNDPDHQLRRDLANDVEARRKALPEIRDRARQEYLKLREEQRLEILRQEIADEEEL</sequence>
<keyword evidence="3" id="KW-1185">Reference proteome</keyword>
<feature type="compositionally biased region" description="Basic residues" evidence="1">
    <location>
        <begin position="123"/>
        <end position="132"/>
    </location>
</feature>
<proteinExistence type="predicted"/>
<dbReference type="OrthoDB" id="10253254at2759"/>
<gene>
    <name evidence="2" type="ORF">IWW36_005706</name>
</gene>
<name>A0A9W8LV36_9FUNG</name>
<evidence type="ECO:0000256" key="1">
    <source>
        <dbReference type="SAM" id="MobiDB-lite"/>
    </source>
</evidence>
<evidence type="ECO:0000313" key="2">
    <source>
        <dbReference type="EMBL" id="KAJ2842998.1"/>
    </source>
</evidence>
<feature type="compositionally biased region" description="Basic and acidic residues" evidence="1">
    <location>
        <begin position="180"/>
        <end position="225"/>
    </location>
</feature>